<dbReference type="EMBL" id="MEIV01000005">
    <property type="protein sequence ID" value="PIT65390.1"/>
    <property type="molecule type" value="Genomic_DNA"/>
</dbReference>
<proteinExistence type="predicted"/>
<reference evidence="1 2" key="1">
    <citation type="journal article" date="2017" name="MBio">
        <title>Type VI secretion-mediated competition in the bee gut microbiome.</title>
        <authorList>
            <person name="Steele M.I."/>
            <person name="Kwong W.K."/>
            <person name="Powell J.E."/>
            <person name="Whiteley M."/>
            <person name="Moran N.A."/>
        </authorList>
    </citation>
    <scope>NUCLEOTIDE SEQUENCE [LARGE SCALE GENOMIC DNA]</scope>
    <source>
        <strain evidence="1 2">PEB0171</strain>
    </source>
</reference>
<gene>
    <name evidence="1" type="ORF">BHC47_08580</name>
</gene>
<dbReference type="Proteomes" id="UP000231094">
    <property type="component" value="Unassembled WGS sequence"/>
</dbReference>
<dbReference type="AlphaFoldDB" id="A0A2N9Y7Q1"/>
<sequence>MKISYYLGLLLLTCTSFCYGDTYIIDEKYTGAPFVKNGDVSGCGFSYDYWQDLTNEERKLVAEGCSLNTTKFNFNKLYDLIDKNTVIYRDGDFELIMDRKHQESDKKDKIIYDYNNPIEDIVYEINLSLVYKKQIKSSITLASYSYNSDRAFYLKSQYYYIDASGDIYIISLKDYSTHIEDINRIHYKIDKENLNFVKL</sequence>
<accession>A0A2N9Y7Q1</accession>
<name>A0A2N9Y7Q1_9NEIS</name>
<protein>
    <submittedName>
        <fullName evidence="1">Uncharacterized protein</fullName>
    </submittedName>
</protein>
<organism evidence="1 2">
    <name type="scientific">Snodgrassella alvi</name>
    <dbReference type="NCBI Taxonomy" id="1196083"/>
    <lineage>
        <taxon>Bacteria</taxon>
        <taxon>Pseudomonadati</taxon>
        <taxon>Pseudomonadota</taxon>
        <taxon>Betaproteobacteria</taxon>
        <taxon>Neisseriales</taxon>
        <taxon>Neisseriaceae</taxon>
        <taxon>Snodgrassella</taxon>
    </lineage>
</organism>
<evidence type="ECO:0000313" key="2">
    <source>
        <dbReference type="Proteomes" id="UP000231094"/>
    </source>
</evidence>
<dbReference type="RefSeq" id="WP_100115752.1">
    <property type="nucleotide sequence ID" value="NZ_MEIV01000005.1"/>
</dbReference>
<comment type="caution">
    <text evidence="1">The sequence shown here is derived from an EMBL/GenBank/DDBJ whole genome shotgun (WGS) entry which is preliminary data.</text>
</comment>
<evidence type="ECO:0000313" key="1">
    <source>
        <dbReference type="EMBL" id="PIT65390.1"/>
    </source>
</evidence>